<dbReference type="Gene3D" id="1.25.10.10">
    <property type="entry name" value="Leucine-rich Repeat Variant"/>
    <property type="match status" value="1"/>
</dbReference>
<dbReference type="PANTHER" id="PTHR47249:SF1">
    <property type="entry name" value="VACUOLAR PROTEIN 8"/>
    <property type="match status" value="1"/>
</dbReference>
<reference evidence="3" key="1">
    <citation type="journal article" date="2021" name="Genome Biol. Evol.">
        <title>A High-Quality Reference Genome for a Parasitic Bivalve with Doubly Uniparental Inheritance (Bivalvia: Unionida).</title>
        <authorList>
            <person name="Smith C.H."/>
        </authorList>
    </citation>
    <scope>NUCLEOTIDE SEQUENCE</scope>
    <source>
        <strain evidence="3">CHS0354</strain>
    </source>
</reference>
<keyword evidence="2" id="KW-0677">Repeat</keyword>
<dbReference type="PANTHER" id="PTHR47249">
    <property type="entry name" value="VACUOLAR PROTEIN 8"/>
    <property type="match status" value="1"/>
</dbReference>
<accession>A0AAE0RYI7</accession>
<evidence type="ECO:0000256" key="1">
    <source>
        <dbReference type="ARBA" id="ARBA00005462"/>
    </source>
</evidence>
<comment type="caution">
    <text evidence="3">The sequence shown here is derived from an EMBL/GenBank/DDBJ whole genome shotgun (WGS) entry which is preliminary data.</text>
</comment>
<evidence type="ECO:0000313" key="4">
    <source>
        <dbReference type="Proteomes" id="UP001195483"/>
    </source>
</evidence>
<protein>
    <submittedName>
        <fullName evidence="3">Uncharacterized protein</fullName>
    </submittedName>
</protein>
<dbReference type="SUPFAM" id="SSF48371">
    <property type="entry name" value="ARM repeat"/>
    <property type="match status" value="1"/>
</dbReference>
<gene>
    <name evidence="3" type="ORF">CHS0354_007079</name>
</gene>
<dbReference type="AlphaFoldDB" id="A0AAE0RYI7"/>
<sequence>MCECYSGNESSQPSSPSSRIENESLGYILLDNERQTVENLLFYFEKVGSQNLIEQDDAIPFLHQAMISKNPKTKTAVMGYIRNLSLNKINQARLTDIDILHHISTILSDHTNLEAQKHAAGTVRNLALGDHCRVIVEKPFLERLAAVVLFGETNVTVLAEVTAILAVLAEDDEVKYKLIEIHDGQLFCKLVTLASFSSHNEVQYNSAGILAQMAMIVIPNRIKQSNIHGIVLYIDKFLKTSDPNLVHIALWTLFQHMKDKVFLEAFRDHGIGSVVSDIAESHDESATCELAQCVMRYLKGDESASGSN</sequence>
<organism evidence="3 4">
    <name type="scientific">Potamilus streckersoni</name>
    <dbReference type="NCBI Taxonomy" id="2493646"/>
    <lineage>
        <taxon>Eukaryota</taxon>
        <taxon>Metazoa</taxon>
        <taxon>Spiralia</taxon>
        <taxon>Lophotrochozoa</taxon>
        <taxon>Mollusca</taxon>
        <taxon>Bivalvia</taxon>
        <taxon>Autobranchia</taxon>
        <taxon>Heteroconchia</taxon>
        <taxon>Palaeoheterodonta</taxon>
        <taxon>Unionida</taxon>
        <taxon>Unionoidea</taxon>
        <taxon>Unionidae</taxon>
        <taxon>Ambleminae</taxon>
        <taxon>Lampsilini</taxon>
        <taxon>Potamilus</taxon>
    </lineage>
</organism>
<evidence type="ECO:0000313" key="3">
    <source>
        <dbReference type="EMBL" id="KAK3581951.1"/>
    </source>
</evidence>
<reference evidence="3" key="2">
    <citation type="journal article" date="2021" name="Genome Biol. Evol.">
        <title>Developing a high-quality reference genome for a parasitic bivalve with doubly uniparental inheritance (Bivalvia: Unionida).</title>
        <authorList>
            <person name="Smith C.H."/>
        </authorList>
    </citation>
    <scope>NUCLEOTIDE SEQUENCE</scope>
    <source>
        <strain evidence="3">CHS0354</strain>
        <tissue evidence="3">Mantle</tissue>
    </source>
</reference>
<dbReference type="InterPro" id="IPR011989">
    <property type="entry name" value="ARM-like"/>
</dbReference>
<dbReference type="Proteomes" id="UP001195483">
    <property type="component" value="Unassembled WGS sequence"/>
</dbReference>
<dbReference type="InterPro" id="IPR045156">
    <property type="entry name" value="Vac8"/>
</dbReference>
<comment type="similarity">
    <text evidence="1">Belongs to the beta-catenin family.</text>
</comment>
<evidence type="ECO:0000256" key="2">
    <source>
        <dbReference type="ARBA" id="ARBA00022737"/>
    </source>
</evidence>
<reference evidence="3" key="3">
    <citation type="submission" date="2023-05" db="EMBL/GenBank/DDBJ databases">
        <authorList>
            <person name="Smith C.H."/>
        </authorList>
    </citation>
    <scope>NUCLEOTIDE SEQUENCE</scope>
    <source>
        <strain evidence="3">CHS0354</strain>
        <tissue evidence="3">Mantle</tissue>
    </source>
</reference>
<proteinExistence type="inferred from homology"/>
<dbReference type="InterPro" id="IPR016024">
    <property type="entry name" value="ARM-type_fold"/>
</dbReference>
<dbReference type="EMBL" id="JAEAOA010000476">
    <property type="protein sequence ID" value="KAK3581951.1"/>
    <property type="molecule type" value="Genomic_DNA"/>
</dbReference>
<dbReference type="GO" id="GO:0043495">
    <property type="term" value="F:protein-membrane adaptor activity"/>
    <property type="evidence" value="ECO:0007669"/>
    <property type="project" value="InterPro"/>
</dbReference>
<name>A0AAE0RYI7_9BIVA</name>
<keyword evidence="4" id="KW-1185">Reference proteome</keyword>
<dbReference type="GO" id="GO:0071562">
    <property type="term" value="P:nucleus-vacuole junction assembly"/>
    <property type="evidence" value="ECO:0007669"/>
    <property type="project" value="InterPro"/>
</dbReference>